<feature type="transmembrane region" description="Helical" evidence="8">
    <location>
        <begin position="346"/>
        <end position="365"/>
    </location>
</feature>
<dbReference type="InterPro" id="IPR036259">
    <property type="entry name" value="MFS_trans_sf"/>
</dbReference>
<evidence type="ECO:0000256" key="7">
    <source>
        <dbReference type="SAM" id="MobiDB-lite"/>
    </source>
</evidence>
<dbReference type="EMBL" id="GDHC01021941">
    <property type="protein sequence ID" value="JAP96687.1"/>
    <property type="molecule type" value="Transcribed_RNA"/>
</dbReference>
<feature type="transmembrane region" description="Helical" evidence="8">
    <location>
        <begin position="14"/>
        <end position="37"/>
    </location>
</feature>
<evidence type="ECO:0000313" key="10">
    <source>
        <dbReference type="EMBL" id="JAP96687.1"/>
    </source>
</evidence>
<dbReference type="Gene3D" id="1.20.1250.20">
    <property type="entry name" value="MFS general substrate transporter like domains"/>
    <property type="match status" value="2"/>
</dbReference>
<feature type="transmembrane region" description="Helical" evidence="8">
    <location>
        <begin position="206"/>
        <end position="226"/>
    </location>
</feature>
<feature type="transmembrane region" description="Helical" evidence="8">
    <location>
        <begin position="371"/>
        <end position="392"/>
    </location>
</feature>
<feature type="transmembrane region" description="Helical" evidence="8">
    <location>
        <begin position="140"/>
        <end position="160"/>
    </location>
</feature>
<evidence type="ECO:0000256" key="3">
    <source>
        <dbReference type="ARBA" id="ARBA00022692"/>
    </source>
</evidence>
<name>A0A146KJP9_LYGHE</name>
<dbReference type="GO" id="GO:0015293">
    <property type="term" value="F:symporter activity"/>
    <property type="evidence" value="ECO:0007669"/>
    <property type="project" value="UniProtKB-KW"/>
</dbReference>
<reference evidence="10" key="1">
    <citation type="journal article" date="2016" name="Gigascience">
        <title>De novo construction of an expanded transcriptome assembly for the western tarnished plant bug, Lygus hesperus.</title>
        <authorList>
            <person name="Tassone E.E."/>
            <person name="Geib S.M."/>
            <person name="Hall B."/>
            <person name="Fabrick J.A."/>
            <person name="Brent C.S."/>
            <person name="Hull J.J."/>
        </authorList>
    </citation>
    <scope>NUCLEOTIDE SEQUENCE</scope>
</reference>
<evidence type="ECO:0000259" key="9">
    <source>
        <dbReference type="PROSITE" id="PS50850"/>
    </source>
</evidence>
<evidence type="ECO:0000256" key="1">
    <source>
        <dbReference type="ARBA" id="ARBA00004141"/>
    </source>
</evidence>
<keyword evidence="4" id="KW-0769">Symport</keyword>
<keyword evidence="6 8" id="KW-0472">Membrane</keyword>
<dbReference type="FunFam" id="1.20.1250.20:FF:000003">
    <property type="entry name" value="Solute carrier family 17 member 3"/>
    <property type="match status" value="1"/>
</dbReference>
<feature type="compositionally biased region" description="Basic and acidic residues" evidence="7">
    <location>
        <begin position="478"/>
        <end position="495"/>
    </location>
</feature>
<organism evidence="10">
    <name type="scientific">Lygus hesperus</name>
    <name type="common">Western plant bug</name>
    <dbReference type="NCBI Taxonomy" id="30085"/>
    <lineage>
        <taxon>Eukaryota</taxon>
        <taxon>Metazoa</taxon>
        <taxon>Ecdysozoa</taxon>
        <taxon>Arthropoda</taxon>
        <taxon>Hexapoda</taxon>
        <taxon>Insecta</taxon>
        <taxon>Pterygota</taxon>
        <taxon>Neoptera</taxon>
        <taxon>Paraneoptera</taxon>
        <taxon>Hemiptera</taxon>
        <taxon>Heteroptera</taxon>
        <taxon>Panheteroptera</taxon>
        <taxon>Cimicomorpha</taxon>
        <taxon>Miridae</taxon>
        <taxon>Mirini</taxon>
        <taxon>Lygus</taxon>
    </lineage>
</organism>
<dbReference type="InterPro" id="IPR011701">
    <property type="entry name" value="MFS"/>
</dbReference>
<feature type="transmembrane region" description="Helical" evidence="8">
    <location>
        <begin position="115"/>
        <end position="134"/>
    </location>
</feature>
<keyword evidence="5 8" id="KW-1133">Transmembrane helix</keyword>
<dbReference type="CDD" id="cd17318">
    <property type="entry name" value="MFS_SLC17"/>
    <property type="match status" value="1"/>
</dbReference>
<evidence type="ECO:0000256" key="5">
    <source>
        <dbReference type="ARBA" id="ARBA00022989"/>
    </source>
</evidence>
<evidence type="ECO:0000256" key="2">
    <source>
        <dbReference type="ARBA" id="ARBA00022448"/>
    </source>
</evidence>
<dbReference type="EMBL" id="GDHC01010491">
    <property type="protein sequence ID" value="JAQ08138.1"/>
    <property type="molecule type" value="Transcribed_RNA"/>
</dbReference>
<evidence type="ECO:0000256" key="6">
    <source>
        <dbReference type="ARBA" id="ARBA00023136"/>
    </source>
</evidence>
<dbReference type="GO" id="GO:0006820">
    <property type="term" value="P:monoatomic anion transport"/>
    <property type="evidence" value="ECO:0007669"/>
    <property type="project" value="TreeGrafter"/>
</dbReference>
<evidence type="ECO:0000256" key="4">
    <source>
        <dbReference type="ARBA" id="ARBA00022847"/>
    </source>
</evidence>
<dbReference type="PROSITE" id="PS50850">
    <property type="entry name" value="MFS"/>
    <property type="match status" value="1"/>
</dbReference>
<feature type="transmembrane region" description="Helical" evidence="8">
    <location>
        <begin position="404"/>
        <end position="427"/>
    </location>
</feature>
<feature type="domain" description="Major facilitator superfamily (MFS) profile" evidence="9">
    <location>
        <begin position="22"/>
        <end position="463"/>
    </location>
</feature>
<proteinExistence type="predicted"/>
<dbReference type="SUPFAM" id="SSF103473">
    <property type="entry name" value="MFS general substrate transporter"/>
    <property type="match status" value="1"/>
</dbReference>
<dbReference type="GO" id="GO:0016020">
    <property type="term" value="C:membrane"/>
    <property type="evidence" value="ECO:0007669"/>
    <property type="project" value="UniProtKB-SubCell"/>
</dbReference>
<evidence type="ECO:0000313" key="11">
    <source>
        <dbReference type="EMBL" id="JAQ08138.1"/>
    </source>
</evidence>
<dbReference type="PANTHER" id="PTHR11662:SF411">
    <property type="entry name" value="GH05102P"/>
    <property type="match status" value="1"/>
</dbReference>
<protein>
    <submittedName>
        <fullName evidence="10">Sialin</fullName>
    </submittedName>
</protein>
<feature type="transmembrane region" description="Helical" evidence="8">
    <location>
        <begin position="439"/>
        <end position="458"/>
    </location>
</feature>
<dbReference type="InterPro" id="IPR020846">
    <property type="entry name" value="MFS_dom"/>
</dbReference>
<dbReference type="PANTHER" id="PTHR11662">
    <property type="entry name" value="SOLUTE CARRIER FAMILY 17"/>
    <property type="match status" value="1"/>
</dbReference>
<accession>A0A146KJP9</accession>
<gene>
    <name evidence="10" type="primary">SLC17A5_12</name>
    <name evidence="11" type="synonym">SLC17A5_10</name>
    <name evidence="11" type="ORF">g.85598</name>
    <name evidence="10" type="ORF">g.85599</name>
</gene>
<evidence type="ECO:0000256" key="8">
    <source>
        <dbReference type="SAM" id="Phobius"/>
    </source>
</evidence>
<feature type="transmembrane region" description="Helical" evidence="8">
    <location>
        <begin position="312"/>
        <end position="334"/>
    </location>
</feature>
<keyword evidence="2" id="KW-0813">Transport</keyword>
<dbReference type="InterPro" id="IPR050382">
    <property type="entry name" value="MFS_Na/Anion_cotransporter"/>
</dbReference>
<comment type="subcellular location">
    <subcellularLocation>
        <location evidence="1">Membrane</location>
        <topology evidence="1">Multi-pass membrane protein</topology>
    </subcellularLocation>
</comment>
<dbReference type="AlphaFoldDB" id="A0A146KJP9"/>
<keyword evidence="3 8" id="KW-0812">Transmembrane</keyword>
<feature type="transmembrane region" description="Helical" evidence="8">
    <location>
        <begin position="271"/>
        <end position="292"/>
    </location>
</feature>
<sequence length="495" mass="54347">MASPEKTFLDKFKIFPLTCVKVLNIMVFFGFMANYMLRVNLTLAIVAMVTDGNSTAINSTAINATGTDDLSYAPADDRFEWDSYKKNLIHGCFYWGYILTELPGGRMSEVFGPKIVFGVSIGVASFVTLLIPVAAHVLDFYGVIIIRVIVGFMLGVTFPAMQPIASKWIPPKDRTKFVSNMMASSLGAAVTLPICGQLIAAFNWESVFYVTGILGLLWTLAWYFLVFDSPGQHPRITKKEKDYLEASIGASSKQKKAYAVPWKQVLTSPPVWAIVVTHGASVFCFFTFLNQMPTYMNAVLKLDIKKNGLLNSFPYIGKYVMALITAFIADYIRGTGKLSTTATRKIFTTFAVGLPGLLMVAQVYLGDSTFWTVTIFTIALTLNGAVTAGYLGNGLDIAPNFSGTIFGMANTLSSIGGFISSGIVAQITYQNETYDRFRIIFWILAATYIVGSCFYLVFGSGVLQEWNTPKEVAANGHSKKDVELQEKEPLKDTAA</sequence>
<dbReference type="Pfam" id="PF07690">
    <property type="entry name" value="MFS_1"/>
    <property type="match status" value="1"/>
</dbReference>
<dbReference type="FunFam" id="1.20.1250.20:FF:000157">
    <property type="entry name" value="Inorganic phosphate cotransporter"/>
    <property type="match status" value="1"/>
</dbReference>
<feature type="transmembrane region" description="Helical" evidence="8">
    <location>
        <begin position="181"/>
        <end position="200"/>
    </location>
</feature>
<feature type="region of interest" description="Disordered" evidence="7">
    <location>
        <begin position="474"/>
        <end position="495"/>
    </location>
</feature>